<dbReference type="SUPFAM" id="SSF53328">
    <property type="entry name" value="Formyltransferase"/>
    <property type="match status" value="1"/>
</dbReference>
<dbReference type="Gene3D" id="3.40.50.170">
    <property type="entry name" value="Formyl transferase, N-terminal domain"/>
    <property type="match status" value="1"/>
</dbReference>
<dbReference type="InterPro" id="IPR002376">
    <property type="entry name" value="Formyl_transf_N"/>
</dbReference>
<name>A0A432ZKG8_9GAMM</name>
<reference evidence="2 3" key="1">
    <citation type="journal article" date="2011" name="Front. Microbiol.">
        <title>Genomic signatures of strain selection and enhancement in Bacillus atrophaeus var. globigii, a historical biowarfare simulant.</title>
        <authorList>
            <person name="Gibbons H.S."/>
            <person name="Broomall S.M."/>
            <person name="McNew L.A."/>
            <person name="Daligault H."/>
            <person name="Chapman C."/>
            <person name="Bruce D."/>
            <person name="Karavis M."/>
            <person name="Krepps M."/>
            <person name="McGregor P.A."/>
            <person name="Hong C."/>
            <person name="Park K.H."/>
            <person name="Akmal A."/>
            <person name="Feldman A."/>
            <person name="Lin J.S."/>
            <person name="Chang W.E."/>
            <person name="Higgs B.W."/>
            <person name="Demirev P."/>
            <person name="Lindquist J."/>
            <person name="Liem A."/>
            <person name="Fochler E."/>
            <person name="Read T.D."/>
            <person name="Tapia R."/>
            <person name="Johnson S."/>
            <person name="Bishop-Lilly K.A."/>
            <person name="Detter C."/>
            <person name="Han C."/>
            <person name="Sozhamannan S."/>
            <person name="Rosenzweig C.N."/>
            <person name="Skowronski E.W."/>
        </authorList>
    </citation>
    <scope>NUCLEOTIDE SEQUENCE [LARGE SCALE GENOMIC DNA]</scope>
    <source>
        <strain evidence="2 3">PIT1</strain>
    </source>
</reference>
<dbReference type="AlphaFoldDB" id="A0A432ZKG8"/>
<protein>
    <recommendedName>
        <fullName evidence="1">Formyl transferase N-terminal domain-containing protein</fullName>
    </recommendedName>
</protein>
<organism evidence="2 3">
    <name type="scientific">Pseudidiomarina taiwanensis</name>
    <dbReference type="NCBI Taxonomy" id="337250"/>
    <lineage>
        <taxon>Bacteria</taxon>
        <taxon>Pseudomonadati</taxon>
        <taxon>Pseudomonadota</taxon>
        <taxon>Gammaproteobacteria</taxon>
        <taxon>Alteromonadales</taxon>
        <taxon>Idiomarinaceae</taxon>
        <taxon>Pseudidiomarina</taxon>
    </lineage>
</organism>
<proteinExistence type="predicted"/>
<dbReference type="InterPro" id="IPR001555">
    <property type="entry name" value="GART_AS"/>
</dbReference>
<gene>
    <name evidence="2" type="ORF">CWI83_05075</name>
</gene>
<dbReference type="RefSeq" id="WP_126826630.1">
    <property type="nucleotide sequence ID" value="NZ_PIQG01000002.1"/>
</dbReference>
<dbReference type="PROSITE" id="PS00373">
    <property type="entry name" value="GART"/>
    <property type="match status" value="1"/>
</dbReference>
<dbReference type="InterPro" id="IPR036477">
    <property type="entry name" value="Formyl_transf_N_sf"/>
</dbReference>
<evidence type="ECO:0000313" key="2">
    <source>
        <dbReference type="EMBL" id="RUO78403.1"/>
    </source>
</evidence>
<evidence type="ECO:0000313" key="3">
    <source>
        <dbReference type="Proteomes" id="UP000288279"/>
    </source>
</evidence>
<accession>A0A432ZKG8</accession>
<evidence type="ECO:0000259" key="1">
    <source>
        <dbReference type="Pfam" id="PF00551"/>
    </source>
</evidence>
<keyword evidence="3" id="KW-1185">Reference proteome</keyword>
<dbReference type="Proteomes" id="UP000288279">
    <property type="component" value="Unassembled WGS sequence"/>
</dbReference>
<feature type="domain" description="Formyl transferase N-terminal" evidence="1">
    <location>
        <begin position="139"/>
        <end position="204"/>
    </location>
</feature>
<sequence length="290" mass="33235">MNVLPLTLIFVDTVPARIYLSLLLKNGFKPNKIIRLVQAPRGRKGQILSRLLGRRFARYSISIIKKTKDVLSSESELNDMRRTLLSDFGLTNADLRDCFRSYEKNELEDIYCKDINDGFLKQKLQNEDNRTFLFSGGGILSAQILAIPGAKFIHIHPGIVPDIRGADCFFWSYLVRRRLGYSIFYMNEGIDTGDILFTKEFSVPSLKLKRNTLNSSQIKNLILTYYDPCLRIMTLIEMLSTISMQGSINSNKLSSLPSIKQDNNQGRMYFFMHELLIDKVIEKLIGVQSE</sequence>
<dbReference type="Pfam" id="PF00551">
    <property type="entry name" value="Formyl_trans_N"/>
    <property type="match status" value="1"/>
</dbReference>
<dbReference type="EMBL" id="PIQG01000002">
    <property type="protein sequence ID" value="RUO78403.1"/>
    <property type="molecule type" value="Genomic_DNA"/>
</dbReference>
<dbReference type="OrthoDB" id="467573at2"/>
<comment type="caution">
    <text evidence="2">The sequence shown here is derived from an EMBL/GenBank/DDBJ whole genome shotgun (WGS) entry which is preliminary data.</text>
</comment>